<dbReference type="Proteomes" id="UP000296374">
    <property type="component" value="Plasmid unnamed2"/>
</dbReference>
<evidence type="ECO:0000313" key="3">
    <source>
        <dbReference type="EMBL" id="QDA36335.1"/>
    </source>
</evidence>
<evidence type="ECO:0000313" key="4">
    <source>
        <dbReference type="EMBL" id="QDA36450.1"/>
    </source>
</evidence>
<name>A0A4Y5SU73_9RHOB</name>
<accession>A0A4Y5SU73</accession>
<gene>
    <name evidence="3" type="ORF">E4191_19755</name>
    <name evidence="4" type="ORF">E4191_20305</name>
    <name evidence="5" type="ORF">E4191_23300</name>
</gene>
<geneLocation type="plasmid" evidence="4 6">
    <name>unnamed4</name>
</geneLocation>
<evidence type="ECO:0000313" key="5">
    <source>
        <dbReference type="EMBL" id="QDA36965.1"/>
    </source>
</evidence>
<dbReference type="InterPro" id="IPR004291">
    <property type="entry name" value="Transposase_IS66_central"/>
</dbReference>
<dbReference type="InterPro" id="IPR052344">
    <property type="entry name" value="Transposase-related"/>
</dbReference>
<dbReference type="Proteomes" id="UP000296374">
    <property type="component" value="Plasmid unnamed4"/>
</dbReference>
<dbReference type="KEGG" id="plia:E4191_23300"/>
<keyword evidence="3" id="KW-0614">Plasmid</keyword>
<dbReference type="EMBL" id="CP040765">
    <property type="protein sequence ID" value="QDA36965.1"/>
    <property type="molecule type" value="Genomic_DNA"/>
</dbReference>
<dbReference type="RefSeq" id="WP_139616095.1">
    <property type="nucleotide sequence ID" value="NZ_CP040762.1"/>
</dbReference>
<proteinExistence type="predicted"/>
<reference evidence="3" key="2">
    <citation type="journal article" date="2020" name="Int. J. Syst. Evol. Microbiol.">
        <title>Paracoccus liaowanqingii sp. nov., isolated from Tibetan antelope (Pantholops hodgsonii).</title>
        <authorList>
            <person name="Li J."/>
            <person name="Lu S."/>
            <person name="Jin D."/>
            <person name="Yang J."/>
            <person name="Lai X.H."/>
            <person name="Huang Y."/>
            <person name="Tian Z."/>
            <person name="Dong K."/>
            <person name="Zhang S."/>
            <person name="Lei W."/>
            <person name="Pu J."/>
            <person name="Zhang G."/>
            <person name="Wu X."/>
            <person name="Huang Y."/>
            <person name="Ren Z."/>
            <person name="Wang S."/>
            <person name="Xu J."/>
        </authorList>
    </citation>
    <scope>NUCLEOTIDE SEQUENCE</scope>
    <source>
        <strain evidence="3">2251</strain>
    </source>
</reference>
<feature type="region of interest" description="Disordered" evidence="1">
    <location>
        <begin position="67"/>
        <end position="110"/>
    </location>
</feature>
<geneLocation type="plasmid" evidence="3 6">
    <name>unnamed2</name>
</geneLocation>
<evidence type="ECO:0000259" key="2">
    <source>
        <dbReference type="Pfam" id="PF03050"/>
    </source>
</evidence>
<feature type="domain" description="Transposase IS66 central" evidence="2">
    <location>
        <begin position="373"/>
        <end position="498"/>
    </location>
</feature>
<evidence type="ECO:0000256" key="1">
    <source>
        <dbReference type="SAM" id="MobiDB-lite"/>
    </source>
</evidence>
<dbReference type="Proteomes" id="UP000296374">
    <property type="component" value="Plasmid unnamed1"/>
</dbReference>
<geneLocation type="plasmid" evidence="5 6">
    <name>unnamed1</name>
</geneLocation>
<organism evidence="3 6">
    <name type="scientific">Paracoccus liaowanqingii</name>
    <dbReference type="NCBI Taxonomy" id="2560053"/>
    <lineage>
        <taxon>Bacteria</taxon>
        <taxon>Pseudomonadati</taxon>
        <taxon>Pseudomonadota</taxon>
        <taxon>Alphaproteobacteria</taxon>
        <taxon>Rhodobacterales</taxon>
        <taxon>Paracoccaceae</taxon>
        <taxon>Paracoccus</taxon>
    </lineage>
</organism>
<dbReference type="EMBL" id="CP040762">
    <property type="protein sequence ID" value="QDA36335.1"/>
    <property type="molecule type" value="Genomic_DNA"/>
</dbReference>
<reference evidence="6" key="1">
    <citation type="submission" date="2019-05" db="EMBL/GenBank/DDBJ databases">
        <title>Tamlana fucoidanivorans sp. nov., isolated from the surface of algae collected from Fujian province in China.</title>
        <authorList>
            <person name="Li J."/>
        </authorList>
    </citation>
    <scope>NUCLEOTIDE SEQUENCE [LARGE SCALE GENOMIC DNA]</scope>
    <source>
        <strain evidence="6">2251</strain>
        <plasmid evidence="6">unnamed1</plasmid>
        <plasmid evidence="6">unnamed2</plasmid>
        <plasmid evidence="6">unnamed4</plasmid>
    </source>
</reference>
<dbReference type="EMBL" id="CP040763">
    <property type="protein sequence ID" value="QDA36450.1"/>
    <property type="molecule type" value="Genomic_DNA"/>
</dbReference>
<evidence type="ECO:0000313" key="6">
    <source>
        <dbReference type="Proteomes" id="UP000296374"/>
    </source>
</evidence>
<dbReference type="KEGG" id="plia:E4191_19755"/>
<protein>
    <submittedName>
        <fullName evidence="3">Transposase</fullName>
    </submittedName>
</protein>
<sequence length="547" mass="61798">MSLPSDDAFEMLSADSLRRLVIDLSQRLHSLEDQVSQLADQLETAETSQAALQVENQELRDEIARLKNLPPRPPFKPSGMEKATEREVRKSGGPSRRRGAKRDRDRVTREEVLTTKAPTGSRFKGYETVLVRELAISSEVVRYRRERWLTPEGKTIIAPLPAGLLGGFGANLRRFCLVLHAQGQVTTERLTLILNGIGMEISKRQVVRILTSRLDGFIEEDQAVLRAGLATAPFISVDDTGARHARRDGITTQIGGADFTVFRTGRSKSRLNFLSLLRAGREDYVINDAALDYMRRRKVAPDVVAYLAAHPKTLLTSQMAWYEHLVALRIDVFDRTLLREVSEGALWGAVRHYGLMENTVVVSDDAGQFRVPNHALCWVHAERLLQKLMPKTPQQARKIEKIRDEIWTLYRDLKLWKLTPAEADCPMLAKRFDNIFTQLTGYNDLDQLLARLHRRKHELLKVLERPETPLHTNASENDLRACVTKRRISGGTMSIDGRQARDVMLGLMKTCRKLGISFFVYLGDRLGLNQSAGRVPFLPDLVAGQPV</sequence>
<dbReference type="PANTHER" id="PTHR33678">
    <property type="entry name" value="BLL1576 PROTEIN"/>
    <property type="match status" value="1"/>
</dbReference>
<dbReference type="AlphaFoldDB" id="A0A4Y5SU73"/>
<dbReference type="KEGG" id="plia:E4191_20305"/>
<dbReference type="Pfam" id="PF03050">
    <property type="entry name" value="DDE_Tnp_IS66"/>
    <property type="match status" value="1"/>
</dbReference>